<accession>A0A4R7RZ80</accession>
<dbReference type="EMBL" id="SOCA01000003">
    <property type="protein sequence ID" value="TDU71171.1"/>
    <property type="molecule type" value="Genomic_DNA"/>
</dbReference>
<evidence type="ECO:0000256" key="2">
    <source>
        <dbReference type="SAM" id="SignalP"/>
    </source>
</evidence>
<name>A0A4R7RZ80_9BACT</name>
<protein>
    <recommendedName>
        <fullName evidence="5">EF-hand domain-containing protein</fullName>
    </recommendedName>
</protein>
<comment type="caution">
    <text evidence="3">The sequence shown here is derived from an EMBL/GenBank/DDBJ whole genome shotgun (WGS) entry which is preliminary data.</text>
</comment>
<keyword evidence="4" id="KW-1185">Reference proteome</keyword>
<dbReference type="RefSeq" id="WP_133795349.1">
    <property type="nucleotide sequence ID" value="NZ_SOCA01000003.1"/>
</dbReference>
<evidence type="ECO:0008006" key="5">
    <source>
        <dbReference type="Google" id="ProtNLM"/>
    </source>
</evidence>
<feature type="region of interest" description="Disordered" evidence="1">
    <location>
        <begin position="25"/>
        <end position="47"/>
    </location>
</feature>
<feature type="chain" id="PRO_5020882544" description="EF-hand domain-containing protein" evidence="2">
    <location>
        <begin position="24"/>
        <end position="195"/>
    </location>
</feature>
<proteinExistence type="predicted"/>
<evidence type="ECO:0000256" key="1">
    <source>
        <dbReference type="SAM" id="MobiDB-lite"/>
    </source>
</evidence>
<feature type="compositionally biased region" description="Basic and acidic residues" evidence="1">
    <location>
        <begin position="25"/>
        <end position="46"/>
    </location>
</feature>
<evidence type="ECO:0000313" key="3">
    <source>
        <dbReference type="EMBL" id="TDU71171.1"/>
    </source>
</evidence>
<dbReference type="Proteomes" id="UP000295662">
    <property type="component" value="Unassembled WGS sequence"/>
</dbReference>
<organism evidence="3 4">
    <name type="scientific">Prosthecobacter fusiformis</name>
    <dbReference type="NCBI Taxonomy" id="48464"/>
    <lineage>
        <taxon>Bacteria</taxon>
        <taxon>Pseudomonadati</taxon>
        <taxon>Verrucomicrobiota</taxon>
        <taxon>Verrucomicrobiia</taxon>
        <taxon>Verrucomicrobiales</taxon>
        <taxon>Verrucomicrobiaceae</taxon>
        <taxon>Prosthecobacter</taxon>
    </lineage>
</organism>
<evidence type="ECO:0000313" key="4">
    <source>
        <dbReference type="Proteomes" id="UP000295662"/>
    </source>
</evidence>
<dbReference type="AlphaFoldDB" id="A0A4R7RZ80"/>
<feature type="region of interest" description="Disordered" evidence="1">
    <location>
        <begin position="89"/>
        <end position="195"/>
    </location>
</feature>
<reference evidence="3 4" key="1">
    <citation type="submission" date="2019-03" db="EMBL/GenBank/DDBJ databases">
        <title>Genomic Encyclopedia of Archaeal and Bacterial Type Strains, Phase II (KMG-II): from individual species to whole genera.</title>
        <authorList>
            <person name="Goeker M."/>
        </authorList>
    </citation>
    <scope>NUCLEOTIDE SEQUENCE [LARGE SCALE GENOMIC DNA]</scope>
    <source>
        <strain evidence="3 4">ATCC 25309</strain>
    </source>
</reference>
<feature type="compositionally biased region" description="Low complexity" evidence="1">
    <location>
        <begin position="95"/>
        <end position="174"/>
    </location>
</feature>
<gene>
    <name evidence="3" type="ORF">EI77_02293</name>
</gene>
<feature type="signal peptide" evidence="2">
    <location>
        <begin position="1"/>
        <end position="23"/>
    </location>
</feature>
<sequence length="195" mass="19610">MKLSFPGQTCALALLAMPLSVIAQDREPETNKTDSNRPLAEGERGNDTALKVGINQAITDLLHNPEGLFKRLDTDNNSTLSLDEFKRMSSVGSQGTASNTGTVGVTGAAGATGTTGQTTVTGIAGDPATAPATPSATGSSGSPNTPGETTAPTNPTKPATPANPNNPSSPDTPKLPASPTNPANQLPEGAPVPKN</sequence>
<keyword evidence="2" id="KW-0732">Signal</keyword>